<dbReference type="AlphaFoldDB" id="A0A158FBC3"/>
<evidence type="ECO:0000313" key="1">
    <source>
        <dbReference type="EMBL" id="SAL17005.1"/>
    </source>
</evidence>
<dbReference type="EMBL" id="FCOK02000004">
    <property type="protein sequence ID" value="SAL17005.1"/>
    <property type="molecule type" value="Genomic_DNA"/>
</dbReference>
<sequence length="57" mass="6611">MTENFESDSVPVPMAWVRRLEALSVQRHARVRRRKRAVLYVAEIDHAGVAEKHVEGR</sequence>
<organism evidence="1 2">
    <name type="scientific">Caballeronia udeis</name>
    <dbReference type="NCBI Taxonomy" id="1232866"/>
    <lineage>
        <taxon>Bacteria</taxon>
        <taxon>Pseudomonadati</taxon>
        <taxon>Pseudomonadota</taxon>
        <taxon>Betaproteobacteria</taxon>
        <taxon>Burkholderiales</taxon>
        <taxon>Burkholderiaceae</taxon>
        <taxon>Caballeronia</taxon>
    </lineage>
</organism>
<accession>A0A158FBC3</accession>
<gene>
    <name evidence="1" type="ORF">AWB69_00897</name>
</gene>
<name>A0A158FBC3_9BURK</name>
<protein>
    <submittedName>
        <fullName evidence="1">Uncharacterized protein</fullName>
    </submittedName>
</protein>
<evidence type="ECO:0000313" key="2">
    <source>
        <dbReference type="Proteomes" id="UP000054683"/>
    </source>
</evidence>
<proteinExistence type="predicted"/>
<dbReference type="Proteomes" id="UP000054683">
    <property type="component" value="Unassembled WGS sequence"/>
</dbReference>
<reference evidence="1 2" key="1">
    <citation type="submission" date="2016-01" db="EMBL/GenBank/DDBJ databases">
        <authorList>
            <person name="Oliw E.H."/>
        </authorList>
    </citation>
    <scope>NUCLEOTIDE SEQUENCE [LARGE SCALE GENOMIC DNA]</scope>
    <source>
        <strain evidence="1">LMG 27134</strain>
    </source>
</reference>